<dbReference type="Pfam" id="PF01381">
    <property type="entry name" value="HTH_3"/>
    <property type="match status" value="1"/>
</dbReference>
<evidence type="ECO:0000256" key="1">
    <source>
        <dbReference type="ARBA" id="ARBA00023125"/>
    </source>
</evidence>
<gene>
    <name evidence="3" type="ORF">SDC9_50869</name>
</gene>
<accession>A0A644WM12</accession>
<dbReference type="GO" id="GO:0003677">
    <property type="term" value="F:DNA binding"/>
    <property type="evidence" value="ECO:0007669"/>
    <property type="project" value="UniProtKB-KW"/>
</dbReference>
<comment type="caution">
    <text evidence="3">The sequence shown here is derived from an EMBL/GenBank/DDBJ whole genome shotgun (WGS) entry which is preliminary data.</text>
</comment>
<keyword evidence="1" id="KW-0238">DNA-binding</keyword>
<dbReference type="CDD" id="cd00093">
    <property type="entry name" value="HTH_XRE"/>
    <property type="match status" value="1"/>
</dbReference>
<protein>
    <recommendedName>
        <fullName evidence="2">HTH cro/C1-type domain-containing protein</fullName>
    </recommendedName>
</protein>
<dbReference type="Gene3D" id="1.10.260.40">
    <property type="entry name" value="lambda repressor-like DNA-binding domains"/>
    <property type="match status" value="1"/>
</dbReference>
<dbReference type="InterPro" id="IPR010982">
    <property type="entry name" value="Lambda_DNA-bd_dom_sf"/>
</dbReference>
<evidence type="ECO:0000259" key="2">
    <source>
        <dbReference type="PROSITE" id="PS50943"/>
    </source>
</evidence>
<dbReference type="PROSITE" id="PS50943">
    <property type="entry name" value="HTH_CROC1"/>
    <property type="match status" value="1"/>
</dbReference>
<reference evidence="3" key="1">
    <citation type="submission" date="2019-08" db="EMBL/GenBank/DDBJ databases">
        <authorList>
            <person name="Kucharzyk K."/>
            <person name="Murdoch R.W."/>
            <person name="Higgins S."/>
            <person name="Loffler F."/>
        </authorList>
    </citation>
    <scope>NUCLEOTIDE SEQUENCE</scope>
</reference>
<feature type="domain" description="HTH cro/C1-type" evidence="2">
    <location>
        <begin position="7"/>
        <end position="61"/>
    </location>
</feature>
<dbReference type="SMART" id="SM00530">
    <property type="entry name" value="HTH_XRE"/>
    <property type="match status" value="1"/>
</dbReference>
<name>A0A644WM12_9ZZZZ</name>
<dbReference type="EMBL" id="VSSQ01001051">
    <property type="protein sequence ID" value="MPM04591.1"/>
    <property type="molecule type" value="Genomic_DNA"/>
</dbReference>
<proteinExistence type="predicted"/>
<organism evidence="3">
    <name type="scientific">bioreactor metagenome</name>
    <dbReference type="NCBI Taxonomy" id="1076179"/>
    <lineage>
        <taxon>unclassified sequences</taxon>
        <taxon>metagenomes</taxon>
        <taxon>ecological metagenomes</taxon>
    </lineage>
</organism>
<dbReference type="AlphaFoldDB" id="A0A644WM12"/>
<dbReference type="InterPro" id="IPR001387">
    <property type="entry name" value="Cro/C1-type_HTH"/>
</dbReference>
<sequence length="87" mass="10187">MSIGNRIRELRKKHNFSQEYIAEQLNVSRRAVSKWESGRSNPDTESLIKLAELLNVSVNIFRMVKSIRRLWPQKKRPDEKGSTKSMS</sequence>
<evidence type="ECO:0000313" key="3">
    <source>
        <dbReference type="EMBL" id="MPM04591.1"/>
    </source>
</evidence>
<dbReference type="PANTHER" id="PTHR46558:SF13">
    <property type="entry name" value="HTH-TYPE TRANSCRIPTIONAL REGULATOR IMMR"/>
    <property type="match status" value="1"/>
</dbReference>
<dbReference type="PANTHER" id="PTHR46558">
    <property type="entry name" value="TRACRIPTIONAL REGULATORY PROTEIN-RELATED-RELATED"/>
    <property type="match status" value="1"/>
</dbReference>
<dbReference type="SUPFAM" id="SSF47413">
    <property type="entry name" value="lambda repressor-like DNA-binding domains"/>
    <property type="match status" value="1"/>
</dbReference>